<protein>
    <recommendedName>
        <fullName evidence="2">3-hydroxyisobutyryl-CoA hydrolase</fullName>
        <ecNumber evidence="2">3.1.2.4</ecNumber>
    </recommendedName>
</protein>
<evidence type="ECO:0000313" key="6">
    <source>
        <dbReference type="Proteomes" id="UP000001072"/>
    </source>
</evidence>
<feature type="non-terminal residue" evidence="5">
    <location>
        <position position="1"/>
    </location>
</feature>
<comment type="catalytic activity">
    <reaction evidence="1">
        <text>3-hydroxy-2-methylpropanoyl-CoA + H2O = 3-hydroxy-2-methylpropanoate + CoA + H(+)</text>
        <dbReference type="Rhea" id="RHEA:20888"/>
        <dbReference type="ChEBI" id="CHEBI:11805"/>
        <dbReference type="ChEBI" id="CHEBI:15377"/>
        <dbReference type="ChEBI" id="CHEBI:15378"/>
        <dbReference type="ChEBI" id="CHEBI:57287"/>
        <dbReference type="ChEBI" id="CHEBI:57340"/>
        <dbReference type="EC" id="3.1.2.4"/>
    </reaction>
</comment>
<gene>
    <name evidence="5" type="ORF">MELLADRAFT_35047</name>
</gene>
<evidence type="ECO:0000256" key="2">
    <source>
        <dbReference type="ARBA" id="ARBA00011915"/>
    </source>
</evidence>
<proteinExistence type="predicted"/>
<dbReference type="STRING" id="747676.F4RGZ4"/>
<dbReference type="EC" id="3.1.2.4" evidence="2"/>
<dbReference type="Pfam" id="PF16113">
    <property type="entry name" value="ECH_2"/>
    <property type="match status" value="1"/>
</dbReference>
<dbReference type="GO" id="GO:0005739">
    <property type="term" value="C:mitochondrion"/>
    <property type="evidence" value="ECO:0007669"/>
    <property type="project" value="TreeGrafter"/>
</dbReference>
<keyword evidence="3" id="KW-0378">Hydrolase</keyword>
<accession>F4RGZ4</accession>
<evidence type="ECO:0000259" key="4">
    <source>
        <dbReference type="Pfam" id="PF16113"/>
    </source>
</evidence>
<dbReference type="InterPro" id="IPR032259">
    <property type="entry name" value="HIBYL-CoA-H"/>
</dbReference>
<dbReference type="PANTHER" id="PTHR43176">
    <property type="entry name" value="3-HYDROXYISOBUTYRYL-COA HYDROLASE-RELATED"/>
    <property type="match status" value="1"/>
</dbReference>
<evidence type="ECO:0000256" key="3">
    <source>
        <dbReference type="ARBA" id="ARBA00022801"/>
    </source>
</evidence>
<organism evidence="6">
    <name type="scientific">Melampsora larici-populina (strain 98AG31 / pathotype 3-4-7)</name>
    <name type="common">Poplar leaf rust fungus</name>
    <dbReference type="NCBI Taxonomy" id="747676"/>
    <lineage>
        <taxon>Eukaryota</taxon>
        <taxon>Fungi</taxon>
        <taxon>Dikarya</taxon>
        <taxon>Basidiomycota</taxon>
        <taxon>Pucciniomycotina</taxon>
        <taxon>Pucciniomycetes</taxon>
        <taxon>Pucciniales</taxon>
        <taxon>Melampsoraceae</taxon>
        <taxon>Melampsora</taxon>
    </lineage>
</organism>
<dbReference type="CDD" id="cd06558">
    <property type="entry name" value="crotonase-like"/>
    <property type="match status" value="1"/>
</dbReference>
<dbReference type="InParanoid" id="F4RGZ4"/>
<dbReference type="InterPro" id="IPR045004">
    <property type="entry name" value="ECH_dom"/>
</dbReference>
<dbReference type="GeneID" id="18927433"/>
<sequence>SFIQTHSEGTMRVLILNRPKVLNALTPQMLVSMTSCLVDWENSEEVDLVILKSSSGVFCAGGDLIPLMQPASSDVPDTTSLTVKIFQQSYRLQNFLAKMSTPVVCFMDGITFGAGLGLALHIPFRIATENTRIAFPETSIGLYPEVGATFFLPRMDGELGAYFGLTGVEVHGWQAYQSGFASHYISSASLASLQDRLSMTGEGRSLDAINRVLTNFSVDTFIEDSSRKMHDCVGSKRQAIDHCFKQATVEMIIAQLQEVMDQNIFRGKGLERWAKETKERILARSPSSSKLTLLALREGGNLDIEQCFEMELKLSATCCIHTDFFTGGTHLIKKQRNRPAWRPSTLEDVSLEYIRQYFFSAQAPPSTYLPPSGYISTSIKPYKSYPHAHYSLPGKEAIKGYVNMNPKMTRTELIELIERCRTLSVHS</sequence>
<dbReference type="HOGENOM" id="CLU_009834_22_1_1"/>
<dbReference type="GO" id="GO:0006574">
    <property type="term" value="P:L-valine catabolic process"/>
    <property type="evidence" value="ECO:0007669"/>
    <property type="project" value="TreeGrafter"/>
</dbReference>
<feature type="domain" description="Enoyl-CoA hydratase/isomerase" evidence="4">
    <location>
        <begin position="12"/>
        <end position="358"/>
    </location>
</feature>
<dbReference type="KEGG" id="mlr:MELLADRAFT_35047"/>
<dbReference type="GO" id="GO:0003860">
    <property type="term" value="F:3-hydroxyisobutyryl-CoA hydrolase activity"/>
    <property type="evidence" value="ECO:0007669"/>
    <property type="project" value="UniProtKB-EC"/>
</dbReference>
<dbReference type="FunCoup" id="F4RGZ4">
    <property type="interactions" value="336"/>
</dbReference>
<evidence type="ECO:0000313" key="5">
    <source>
        <dbReference type="EMBL" id="EGG08216.1"/>
    </source>
</evidence>
<dbReference type="OrthoDB" id="1737613at2759"/>
<dbReference type="Gene3D" id="3.90.226.10">
    <property type="entry name" value="2-enoyl-CoA Hydratase, Chain A, domain 1"/>
    <property type="match status" value="1"/>
</dbReference>
<dbReference type="RefSeq" id="XP_007408414.1">
    <property type="nucleotide sequence ID" value="XM_007408352.1"/>
</dbReference>
<dbReference type="InterPro" id="IPR029045">
    <property type="entry name" value="ClpP/crotonase-like_dom_sf"/>
</dbReference>
<dbReference type="VEuPathDB" id="FungiDB:MELLADRAFT_35047"/>
<dbReference type="AlphaFoldDB" id="F4RGZ4"/>
<dbReference type="EMBL" id="GL883101">
    <property type="protein sequence ID" value="EGG08216.1"/>
    <property type="molecule type" value="Genomic_DNA"/>
</dbReference>
<name>F4RGZ4_MELLP</name>
<dbReference type="Proteomes" id="UP000001072">
    <property type="component" value="Unassembled WGS sequence"/>
</dbReference>
<dbReference type="eggNOG" id="KOG1684">
    <property type="taxonomic scope" value="Eukaryota"/>
</dbReference>
<dbReference type="PANTHER" id="PTHR43176:SF3">
    <property type="entry name" value="3-HYDROXYISOBUTYRYL-COA HYDROLASE, MITOCHONDRIAL"/>
    <property type="match status" value="1"/>
</dbReference>
<evidence type="ECO:0000256" key="1">
    <source>
        <dbReference type="ARBA" id="ARBA00001709"/>
    </source>
</evidence>
<dbReference type="SUPFAM" id="SSF52096">
    <property type="entry name" value="ClpP/crotonase"/>
    <property type="match status" value="1"/>
</dbReference>
<reference evidence="6" key="1">
    <citation type="journal article" date="2011" name="Proc. Natl. Acad. Sci. U.S.A.">
        <title>Obligate biotrophy features unraveled by the genomic analysis of rust fungi.</title>
        <authorList>
            <person name="Duplessis S."/>
            <person name="Cuomo C.A."/>
            <person name="Lin Y.-C."/>
            <person name="Aerts A."/>
            <person name="Tisserant E."/>
            <person name="Veneault-Fourrey C."/>
            <person name="Joly D.L."/>
            <person name="Hacquard S."/>
            <person name="Amselem J."/>
            <person name="Cantarel B.L."/>
            <person name="Chiu R."/>
            <person name="Coutinho P.M."/>
            <person name="Feau N."/>
            <person name="Field M."/>
            <person name="Frey P."/>
            <person name="Gelhaye E."/>
            <person name="Goldberg J."/>
            <person name="Grabherr M.G."/>
            <person name="Kodira C.D."/>
            <person name="Kohler A."/>
            <person name="Kuees U."/>
            <person name="Lindquist E.A."/>
            <person name="Lucas S.M."/>
            <person name="Mago R."/>
            <person name="Mauceli E."/>
            <person name="Morin E."/>
            <person name="Murat C."/>
            <person name="Pangilinan J.L."/>
            <person name="Park R."/>
            <person name="Pearson M."/>
            <person name="Quesneville H."/>
            <person name="Rouhier N."/>
            <person name="Sakthikumar S."/>
            <person name="Salamov A.A."/>
            <person name="Schmutz J."/>
            <person name="Selles B."/>
            <person name="Shapiro H."/>
            <person name="Tanguay P."/>
            <person name="Tuskan G.A."/>
            <person name="Henrissat B."/>
            <person name="Van de Peer Y."/>
            <person name="Rouze P."/>
            <person name="Ellis J.G."/>
            <person name="Dodds P.N."/>
            <person name="Schein J.E."/>
            <person name="Zhong S."/>
            <person name="Hamelin R.C."/>
            <person name="Grigoriev I.V."/>
            <person name="Szabo L.J."/>
            <person name="Martin F."/>
        </authorList>
    </citation>
    <scope>NUCLEOTIDE SEQUENCE [LARGE SCALE GENOMIC DNA]</scope>
    <source>
        <strain evidence="6">98AG31 / pathotype 3-4-7</strain>
    </source>
</reference>
<keyword evidence="6" id="KW-1185">Reference proteome</keyword>